<organism evidence="1 2">
    <name type="scientific">Prosthecobacter fusiformis</name>
    <dbReference type="NCBI Taxonomy" id="48464"/>
    <lineage>
        <taxon>Bacteria</taxon>
        <taxon>Pseudomonadati</taxon>
        <taxon>Verrucomicrobiota</taxon>
        <taxon>Verrucomicrobiia</taxon>
        <taxon>Verrucomicrobiales</taxon>
        <taxon>Verrucomicrobiaceae</taxon>
        <taxon>Prosthecobacter</taxon>
    </lineage>
</organism>
<name>A0A4R7S6K1_9BACT</name>
<dbReference type="InterPro" id="IPR011467">
    <property type="entry name" value="DUF1573"/>
</dbReference>
<dbReference type="PANTHER" id="PTHR37833">
    <property type="entry name" value="LIPOPROTEIN-RELATED"/>
    <property type="match status" value="1"/>
</dbReference>
<dbReference type="Pfam" id="PF07610">
    <property type="entry name" value="DUF1573"/>
    <property type="match status" value="1"/>
</dbReference>
<proteinExistence type="predicted"/>
<accession>A0A4R7S6K1</accession>
<dbReference type="Gene3D" id="2.60.40.10">
    <property type="entry name" value="Immunoglobulins"/>
    <property type="match status" value="1"/>
</dbReference>
<dbReference type="AlphaFoldDB" id="A0A4R7S6K1"/>
<keyword evidence="2" id="KW-1185">Reference proteome</keyword>
<comment type="caution">
    <text evidence="1">The sequence shown here is derived from an EMBL/GenBank/DDBJ whole genome shotgun (WGS) entry which is preliminary data.</text>
</comment>
<dbReference type="OrthoDB" id="195247at2"/>
<protein>
    <submittedName>
        <fullName evidence="1">Uncharacterized protein DUF1573</fullName>
    </submittedName>
</protein>
<dbReference type="InterPro" id="IPR013783">
    <property type="entry name" value="Ig-like_fold"/>
</dbReference>
<reference evidence="1 2" key="1">
    <citation type="submission" date="2019-03" db="EMBL/GenBank/DDBJ databases">
        <title>Genomic Encyclopedia of Archaeal and Bacterial Type Strains, Phase II (KMG-II): from individual species to whole genera.</title>
        <authorList>
            <person name="Goeker M."/>
        </authorList>
    </citation>
    <scope>NUCLEOTIDE SEQUENCE [LARGE SCALE GENOMIC DNA]</scope>
    <source>
        <strain evidence="1 2">ATCC 25309</strain>
    </source>
</reference>
<evidence type="ECO:0000313" key="2">
    <source>
        <dbReference type="Proteomes" id="UP000295662"/>
    </source>
</evidence>
<gene>
    <name evidence="1" type="ORF">EI77_01292</name>
</gene>
<sequence length="240" mass="26860">MLTDAHEKRSFSIAIDMKTLSILVLLTCFLPLASQAELALEVPLIELKPKPQDESVTTTFVFHNKGTKPVRVLSIDSACSCLSAALDKAIYQPGEKGTGTAEFQVSSFVGRHEKSVHIQTDDPDQAEWIVPFMLEVPEVIRIEPKTLQWWIGDEAQSKTAKVIMTGEVPMAIKGITSTRENVEYSWKEITPGREYEVTVKPKNTTDVMLGALRIETDSTIPKYQRQMAFFSVYRKPASQP</sequence>
<dbReference type="PANTHER" id="PTHR37833:SF1">
    <property type="entry name" value="SIGNAL PEPTIDE PROTEIN"/>
    <property type="match status" value="1"/>
</dbReference>
<dbReference type="Proteomes" id="UP000295662">
    <property type="component" value="Unassembled WGS sequence"/>
</dbReference>
<evidence type="ECO:0000313" key="1">
    <source>
        <dbReference type="EMBL" id="TDU72827.1"/>
    </source>
</evidence>
<dbReference type="EMBL" id="SOCA01000002">
    <property type="protein sequence ID" value="TDU72827.1"/>
    <property type="molecule type" value="Genomic_DNA"/>
</dbReference>